<dbReference type="RefSeq" id="WP_020824063.1">
    <property type="nucleotide sequence ID" value="NZ_CP017498.1"/>
</dbReference>
<dbReference type="EMBL" id="UGPL01000006">
    <property type="protein sequence ID" value="STY65101.1"/>
    <property type="molecule type" value="Genomic_DNA"/>
</dbReference>
<dbReference type="AlphaFoldDB" id="A0A378N9H9"/>
<organism evidence="1 3">
    <name type="scientific">Mannheimia haemolytica</name>
    <name type="common">Pasteurella haemolytica</name>
    <dbReference type="NCBI Taxonomy" id="75985"/>
    <lineage>
        <taxon>Bacteria</taxon>
        <taxon>Pseudomonadati</taxon>
        <taxon>Pseudomonadota</taxon>
        <taxon>Gammaproteobacteria</taxon>
        <taxon>Pasteurellales</taxon>
        <taxon>Pasteurellaceae</taxon>
        <taxon>Mannheimia</taxon>
    </lineage>
</organism>
<reference evidence="1 3" key="1">
    <citation type="submission" date="2018-06" db="EMBL/GenBank/DDBJ databases">
        <authorList>
            <consortium name="Pathogen Informatics"/>
            <person name="Doyle S."/>
        </authorList>
    </citation>
    <scope>NUCLEOTIDE SEQUENCE [LARGE SCALE GENOMIC DNA]</scope>
    <source>
        <strain evidence="1 3">NCTC9380</strain>
    </source>
</reference>
<protein>
    <submittedName>
        <fullName evidence="1">Uncharacterized protein</fullName>
    </submittedName>
</protein>
<evidence type="ECO:0000313" key="2">
    <source>
        <dbReference type="EMBL" id="STY65111.1"/>
    </source>
</evidence>
<evidence type="ECO:0000313" key="3">
    <source>
        <dbReference type="Proteomes" id="UP000254031"/>
    </source>
</evidence>
<proteinExistence type="predicted"/>
<dbReference type="EMBL" id="UGPL01000006">
    <property type="protein sequence ID" value="STY65111.1"/>
    <property type="molecule type" value="Genomic_DNA"/>
</dbReference>
<dbReference type="Proteomes" id="UP000254031">
    <property type="component" value="Unassembled WGS sequence"/>
</dbReference>
<name>A0A378N9H9_MANHA</name>
<sequence length="94" mass="11530">MANITLSHITPKHFFETVKLLKTNNHRIYLSVNTLEVRFQYDLSESREVSDKRFEQLEHFMYFLQELVNSDIPIELDEFIRTYRKSPKSRFFRR</sequence>
<accession>A0A378N9H9</accession>
<gene>
    <name evidence="1" type="ORF">NCTC9380_00357</name>
    <name evidence="2" type="ORF">NCTC9380_00367</name>
</gene>
<evidence type="ECO:0000313" key="1">
    <source>
        <dbReference type="EMBL" id="STY65101.1"/>
    </source>
</evidence>